<feature type="transmembrane region" description="Helical" evidence="1">
    <location>
        <begin position="29"/>
        <end position="51"/>
    </location>
</feature>
<evidence type="ECO:0000256" key="1">
    <source>
        <dbReference type="SAM" id="Phobius"/>
    </source>
</evidence>
<evidence type="ECO:0000313" key="2">
    <source>
        <dbReference type="EMBL" id="WIT13869.1"/>
    </source>
</evidence>
<dbReference type="RefSeq" id="WP_285234988.1">
    <property type="nucleotide sequence ID" value="NZ_CP116346.1"/>
</dbReference>
<dbReference type="EMBL" id="CP116346">
    <property type="protein sequence ID" value="WIT13869.1"/>
    <property type="molecule type" value="Genomic_DNA"/>
</dbReference>
<evidence type="ECO:0000313" key="3">
    <source>
        <dbReference type="Proteomes" id="UP001177769"/>
    </source>
</evidence>
<keyword evidence="1" id="KW-0812">Transmembrane</keyword>
<accession>A0AA95NGF3</accession>
<name>A0AA95NGF3_9BURK</name>
<dbReference type="AlphaFoldDB" id="A0AA95NGF3"/>
<dbReference type="KEGG" id="pais:PFX98_09660"/>
<reference evidence="2" key="1">
    <citation type="submission" date="2023-01" db="EMBL/GenBank/DDBJ databases">
        <title>Whole genome sequence of Paucibacter sp. S2-9 isolated from pond sediment.</title>
        <authorList>
            <person name="Jung J.Y."/>
        </authorList>
    </citation>
    <scope>NUCLEOTIDE SEQUENCE</scope>
    <source>
        <strain evidence="2">S2-9</strain>
    </source>
</reference>
<dbReference type="Proteomes" id="UP001177769">
    <property type="component" value="Chromosome"/>
</dbReference>
<gene>
    <name evidence="2" type="ORF">PFX98_09660</name>
</gene>
<protein>
    <submittedName>
        <fullName evidence="2">Uncharacterized protein</fullName>
    </submittedName>
</protein>
<proteinExistence type="predicted"/>
<sequence length="53" mass="5769">MTSRSRKLAAKVKRALGEHRASTGEAAGFAYAANLWFYLVAIVAGLLYGLYFS</sequence>
<organism evidence="2 3">
    <name type="scientific">Paucibacter sediminis</name>
    <dbReference type="NCBI Taxonomy" id="3019553"/>
    <lineage>
        <taxon>Bacteria</taxon>
        <taxon>Pseudomonadati</taxon>
        <taxon>Pseudomonadota</taxon>
        <taxon>Betaproteobacteria</taxon>
        <taxon>Burkholderiales</taxon>
        <taxon>Sphaerotilaceae</taxon>
        <taxon>Roseateles</taxon>
    </lineage>
</organism>
<keyword evidence="1" id="KW-0472">Membrane</keyword>
<keyword evidence="3" id="KW-1185">Reference proteome</keyword>
<keyword evidence="1" id="KW-1133">Transmembrane helix</keyword>